<name>A0AA35RZS2_GEOBA</name>
<dbReference type="AlphaFoldDB" id="A0AA35RZS2"/>
<evidence type="ECO:0000256" key="1">
    <source>
        <dbReference type="SAM" id="MobiDB-lite"/>
    </source>
</evidence>
<keyword evidence="3" id="KW-1185">Reference proteome</keyword>
<sequence length="160" mass="18565">MWCKVASTARRFSSFYALRAVSCGGHCAHTATLELSRYWRRHISASMSGEEAESGDGKSQTPETPPGFLQVHGGTCKDTLSQRGGGLLQSRTRGQQRPKYIGDKRLYEESVGAQQKEKKENIVKQRKRPDWQQEQNRMGRRRRREGERRSGRDRRKRWRK</sequence>
<organism evidence="2 3">
    <name type="scientific">Geodia barretti</name>
    <name type="common">Barrett's horny sponge</name>
    <dbReference type="NCBI Taxonomy" id="519541"/>
    <lineage>
        <taxon>Eukaryota</taxon>
        <taxon>Metazoa</taxon>
        <taxon>Porifera</taxon>
        <taxon>Demospongiae</taxon>
        <taxon>Heteroscleromorpha</taxon>
        <taxon>Tetractinellida</taxon>
        <taxon>Astrophorina</taxon>
        <taxon>Geodiidae</taxon>
        <taxon>Geodia</taxon>
    </lineage>
</organism>
<dbReference type="EMBL" id="CASHTH010001847">
    <property type="protein sequence ID" value="CAI8020788.1"/>
    <property type="molecule type" value="Genomic_DNA"/>
</dbReference>
<dbReference type="Proteomes" id="UP001174909">
    <property type="component" value="Unassembled WGS sequence"/>
</dbReference>
<reference evidence="2" key="1">
    <citation type="submission" date="2023-03" db="EMBL/GenBank/DDBJ databases">
        <authorList>
            <person name="Steffen K."/>
            <person name="Cardenas P."/>
        </authorList>
    </citation>
    <scope>NUCLEOTIDE SEQUENCE</scope>
</reference>
<protein>
    <submittedName>
        <fullName evidence="2">Uncharacterized protein</fullName>
    </submittedName>
</protein>
<feature type="compositionally biased region" description="Basic residues" evidence="1">
    <location>
        <begin position="151"/>
        <end position="160"/>
    </location>
</feature>
<accession>A0AA35RZS2</accession>
<feature type="region of interest" description="Disordered" evidence="1">
    <location>
        <begin position="47"/>
        <end position="160"/>
    </location>
</feature>
<comment type="caution">
    <text evidence="2">The sequence shown here is derived from an EMBL/GenBank/DDBJ whole genome shotgun (WGS) entry which is preliminary data.</text>
</comment>
<proteinExistence type="predicted"/>
<evidence type="ECO:0000313" key="2">
    <source>
        <dbReference type="EMBL" id="CAI8020788.1"/>
    </source>
</evidence>
<feature type="compositionally biased region" description="Basic and acidic residues" evidence="1">
    <location>
        <begin position="115"/>
        <end position="131"/>
    </location>
</feature>
<evidence type="ECO:0000313" key="3">
    <source>
        <dbReference type="Proteomes" id="UP001174909"/>
    </source>
</evidence>
<gene>
    <name evidence="2" type="ORF">GBAR_LOCUS12399</name>
</gene>